<feature type="transmembrane region" description="Helical" evidence="1">
    <location>
        <begin position="276"/>
        <end position="293"/>
    </location>
</feature>
<dbReference type="RefSeq" id="WP_317643126.1">
    <property type="nucleotide sequence ID" value="NZ_AP026800.1"/>
</dbReference>
<evidence type="ECO:0000313" key="3">
    <source>
        <dbReference type="Proteomes" id="UP001321748"/>
    </source>
</evidence>
<evidence type="ECO:0000313" key="2">
    <source>
        <dbReference type="EMBL" id="BDR54107.1"/>
    </source>
</evidence>
<sequence>MKRVREVIVSSRLPMLIFLLLALVQGSYFMNAIGPLTIPDADLNANTSYAIATGQIFNHPEHKKDAFQNPVKVQYITGDSRMLSHKGISNELVYTITANPFVRDPQLKAQQSVNRDAATTITVPDTRLHNRSNQYFPLVYLPQAAGIWVALTTGSSPYEVWQAGRISNFVVFLLLMLAAIALIPKAKYFLALAGSVSPTIFIASSLMSDAFFISIAACFLALFFRVSESRGPASQAQMIGLVTLTVLLFYSKLVYVALAMLVLALPSHIFTPKRKAIFTGSSAGIALITYAPWNHWFGGTLANANISQNRHWLLNNPLAELQTITWNVAFLPQKLLALEPMVGEVLLVVGLSWVALLRHLPHESQQQSERLGLWCSRNRYRIVSTVAFLACLYLTYLALSITWNPMPKLDNTSEILGFQGRYLLPLIPLLASVAFPAQSIDSLRVAGHAERPAFETAVESENVTKLL</sequence>
<gene>
    <name evidence="2" type="ORF">KIMH_02180</name>
</gene>
<dbReference type="InterPro" id="IPR018674">
    <property type="entry name" value="DUF2142_membrane"/>
</dbReference>
<dbReference type="Pfam" id="PF09913">
    <property type="entry name" value="DUF2142"/>
    <property type="match status" value="1"/>
</dbReference>
<feature type="transmembrane region" description="Helical" evidence="1">
    <location>
        <begin position="166"/>
        <end position="184"/>
    </location>
</feature>
<evidence type="ECO:0008006" key="4">
    <source>
        <dbReference type="Google" id="ProtNLM"/>
    </source>
</evidence>
<keyword evidence="1" id="KW-1133">Transmembrane helix</keyword>
<proteinExistence type="predicted"/>
<dbReference type="EMBL" id="AP026800">
    <property type="protein sequence ID" value="BDR54107.1"/>
    <property type="molecule type" value="Genomic_DNA"/>
</dbReference>
<feature type="transmembrane region" description="Helical" evidence="1">
    <location>
        <begin position="236"/>
        <end position="264"/>
    </location>
</feature>
<organism evidence="2 3">
    <name type="scientific">Bombiscardovia apis</name>
    <dbReference type="NCBI Taxonomy" id="2932182"/>
    <lineage>
        <taxon>Bacteria</taxon>
        <taxon>Bacillati</taxon>
        <taxon>Actinomycetota</taxon>
        <taxon>Actinomycetes</taxon>
        <taxon>Bifidobacteriales</taxon>
        <taxon>Bifidobacteriaceae</taxon>
        <taxon>Bombiscardovia</taxon>
    </lineage>
</organism>
<name>A0ABM8BB67_9BIFI</name>
<protein>
    <recommendedName>
        <fullName evidence="4">DUF2142 domain-containing protein</fullName>
    </recommendedName>
</protein>
<keyword evidence="3" id="KW-1185">Reference proteome</keyword>
<evidence type="ECO:0000256" key="1">
    <source>
        <dbReference type="SAM" id="Phobius"/>
    </source>
</evidence>
<feature type="transmembrane region" description="Helical" evidence="1">
    <location>
        <begin position="196"/>
        <end position="224"/>
    </location>
</feature>
<reference evidence="2 3" key="1">
    <citation type="journal article" date="2023" name="Microbiol. Spectr.">
        <title>Symbiosis of Carpenter Bees with Uncharacterized Lactic Acid Bacteria Showing NAD Auxotrophy.</title>
        <authorList>
            <person name="Kawasaki S."/>
            <person name="Ozawa K."/>
            <person name="Mori T."/>
            <person name="Yamamoto A."/>
            <person name="Ito M."/>
            <person name="Ohkuma M."/>
            <person name="Sakamoto M."/>
            <person name="Matsutani M."/>
        </authorList>
    </citation>
    <scope>NUCLEOTIDE SEQUENCE [LARGE SCALE GENOMIC DNA]</scope>
    <source>
        <strain evidence="2 3">KimH</strain>
    </source>
</reference>
<keyword evidence="1" id="KW-0812">Transmembrane</keyword>
<dbReference type="Proteomes" id="UP001321748">
    <property type="component" value="Chromosome"/>
</dbReference>
<feature type="transmembrane region" description="Helical" evidence="1">
    <location>
        <begin position="382"/>
        <end position="403"/>
    </location>
</feature>
<accession>A0ABM8BB67</accession>
<keyword evidence="1" id="KW-0472">Membrane</keyword>